<feature type="active site" evidence="4">
    <location>
        <position position="124"/>
    </location>
</feature>
<feature type="active site" evidence="4">
    <location>
        <position position="151"/>
    </location>
</feature>
<dbReference type="GO" id="GO:0005737">
    <property type="term" value="C:cytoplasm"/>
    <property type="evidence" value="ECO:0007669"/>
    <property type="project" value="InterPro"/>
</dbReference>
<gene>
    <name evidence="6" type="ORF">CHH72_03945</name>
</gene>
<comment type="caution">
    <text evidence="6">The sequence shown here is derived from an EMBL/GenBank/DDBJ whole genome shotgun (WGS) entry which is preliminary data.</text>
</comment>
<dbReference type="InterPro" id="IPR000673">
    <property type="entry name" value="Sig_transdc_resp-reg_Me-estase"/>
</dbReference>
<evidence type="ECO:0000313" key="6">
    <source>
        <dbReference type="EMBL" id="PAE90142.1"/>
    </source>
</evidence>
<dbReference type="EC" id="3.1.1.61" evidence="2"/>
<sequence>MVTVAIVSPSLFKQQFLQTALRQVEGIEANAAFSNWEEAIVTVDAFLYAPCEEWEHMDVAGVPRHTVFVLERHQQVVDSERTVFWQTANAKALTKDLAAKLLPCGKRDEALLQPLGEVVAIGASSGGPLALTHVLTKLPSDFSAPIVIAQHMPAGFTKSLAARLDRLCRIHVKEASHGEALLAGTAYIAPGGAQLELNKRGARLYAHISPAGKHDLYHPSVSLLFQSTIACTTKTLVVLTGMGNDGSKVLEMVKQSGGCEILAESEKSAAIFGMPKAAIASNQVDTVMDKDEIGRYLAKKDKREGGFYA</sequence>
<evidence type="ECO:0000256" key="2">
    <source>
        <dbReference type="ARBA" id="ARBA00039140"/>
    </source>
</evidence>
<proteinExistence type="predicted"/>
<evidence type="ECO:0000256" key="1">
    <source>
        <dbReference type="ARBA" id="ARBA00022801"/>
    </source>
</evidence>
<name>A0A268P307_SHOCL</name>
<dbReference type="Pfam" id="PF01339">
    <property type="entry name" value="CheB_methylest"/>
    <property type="match status" value="1"/>
</dbReference>
<feature type="active site" evidence="4">
    <location>
        <position position="245"/>
    </location>
</feature>
<dbReference type="EMBL" id="NPCC01000005">
    <property type="protein sequence ID" value="PAE90142.1"/>
    <property type="molecule type" value="Genomic_DNA"/>
</dbReference>
<evidence type="ECO:0000259" key="5">
    <source>
        <dbReference type="PROSITE" id="PS50122"/>
    </source>
</evidence>
<dbReference type="RefSeq" id="WP_095326166.1">
    <property type="nucleotide sequence ID" value="NZ_BOQQ01000003.1"/>
</dbReference>
<dbReference type="PANTHER" id="PTHR42872:SF6">
    <property type="entry name" value="PROTEIN-GLUTAMATE METHYLESTERASE_PROTEIN-GLUTAMINE GLUTAMINASE"/>
    <property type="match status" value="1"/>
</dbReference>
<dbReference type="InterPro" id="IPR035909">
    <property type="entry name" value="CheB_C"/>
</dbReference>
<dbReference type="Proteomes" id="UP000216207">
    <property type="component" value="Unassembled WGS sequence"/>
</dbReference>
<dbReference type="CDD" id="cd16432">
    <property type="entry name" value="CheB_Rec"/>
    <property type="match status" value="1"/>
</dbReference>
<keyword evidence="4" id="KW-0145">Chemotaxis</keyword>
<dbReference type="Gene3D" id="3.40.50.180">
    <property type="entry name" value="Methylesterase CheB, C-terminal domain"/>
    <property type="match status" value="1"/>
</dbReference>
<reference evidence="6 7" key="1">
    <citation type="submission" date="2017-07" db="EMBL/GenBank/DDBJ databases">
        <title>Isolation and whole genome analysis of endospore-forming bacteria from heroin.</title>
        <authorList>
            <person name="Kalinowski J."/>
            <person name="Ahrens B."/>
            <person name="Al-Dilaimi A."/>
            <person name="Winkler A."/>
            <person name="Wibberg D."/>
            <person name="Schleenbecker U."/>
            <person name="Ruckert C."/>
            <person name="Wolfel R."/>
            <person name="Grass G."/>
        </authorList>
    </citation>
    <scope>NUCLEOTIDE SEQUENCE [LARGE SCALE GENOMIC DNA]</scope>
    <source>
        <strain evidence="6 7">7539</strain>
    </source>
</reference>
<keyword evidence="1 4" id="KW-0378">Hydrolase</keyword>
<evidence type="ECO:0000256" key="3">
    <source>
        <dbReference type="ARBA" id="ARBA00048267"/>
    </source>
</evidence>
<feature type="domain" description="CheB-type methylesterase" evidence="5">
    <location>
        <begin position="114"/>
        <end position="304"/>
    </location>
</feature>
<organism evidence="6 7">
    <name type="scientific">Shouchella clausii</name>
    <name type="common">Alkalihalobacillus clausii</name>
    <dbReference type="NCBI Taxonomy" id="79880"/>
    <lineage>
        <taxon>Bacteria</taxon>
        <taxon>Bacillati</taxon>
        <taxon>Bacillota</taxon>
        <taxon>Bacilli</taxon>
        <taxon>Bacillales</taxon>
        <taxon>Bacillaceae</taxon>
        <taxon>Shouchella</taxon>
    </lineage>
</organism>
<accession>A0A268P307</accession>
<dbReference type="AlphaFoldDB" id="A0A268P307"/>
<comment type="catalytic activity">
    <reaction evidence="3">
        <text>[protein]-L-glutamate 5-O-methyl ester + H2O = L-glutamyl-[protein] + methanol + H(+)</text>
        <dbReference type="Rhea" id="RHEA:23236"/>
        <dbReference type="Rhea" id="RHEA-COMP:10208"/>
        <dbReference type="Rhea" id="RHEA-COMP:10311"/>
        <dbReference type="ChEBI" id="CHEBI:15377"/>
        <dbReference type="ChEBI" id="CHEBI:15378"/>
        <dbReference type="ChEBI" id="CHEBI:17790"/>
        <dbReference type="ChEBI" id="CHEBI:29973"/>
        <dbReference type="ChEBI" id="CHEBI:82795"/>
        <dbReference type="EC" id="3.1.1.61"/>
    </reaction>
</comment>
<dbReference type="PANTHER" id="PTHR42872">
    <property type="entry name" value="PROTEIN-GLUTAMATE METHYLESTERASE/PROTEIN-GLUTAMINE GLUTAMINASE"/>
    <property type="match status" value="1"/>
</dbReference>
<dbReference type="PROSITE" id="PS50122">
    <property type="entry name" value="CHEB"/>
    <property type="match status" value="1"/>
</dbReference>
<dbReference type="GO" id="GO:0000156">
    <property type="term" value="F:phosphorelay response regulator activity"/>
    <property type="evidence" value="ECO:0007669"/>
    <property type="project" value="InterPro"/>
</dbReference>
<dbReference type="GO" id="GO:0006935">
    <property type="term" value="P:chemotaxis"/>
    <property type="evidence" value="ECO:0007669"/>
    <property type="project" value="UniProtKB-UniRule"/>
</dbReference>
<protein>
    <recommendedName>
        <fullName evidence="2">protein-glutamate methylesterase</fullName>
        <ecNumber evidence="2">3.1.1.61</ecNumber>
    </recommendedName>
</protein>
<evidence type="ECO:0000313" key="7">
    <source>
        <dbReference type="Proteomes" id="UP000216207"/>
    </source>
</evidence>
<dbReference type="GO" id="GO:0008984">
    <property type="term" value="F:protein-glutamate methylesterase activity"/>
    <property type="evidence" value="ECO:0007669"/>
    <property type="project" value="UniProtKB-EC"/>
</dbReference>
<evidence type="ECO:0000256" key="4">
    <source>
        <dbReference type="PROSITE-ProRule" id="PRU00050"/>
    </source>
</evidence>
<dbReference type="SUPFAM" id="SSF52738">
    <property type="entry name" value="Methylesterase CheB, C-terminal domain"/>
    <property type="match status" value="1"/>
</dbReference>